<keyword evidence="4" id="KW-0378">Hydrolase</keyword>
<dbReference type="AlphaFoldDB" id="A0A839R366"/>
<feature type="transmembrane region" description="Helical" evidence="2">
    <location>
        <begin position="42"/>
        <end position="65"/>
    </location>
</feature>
<dbReference type="RefSeq" id="WP_183377181.1">
    <property type="nucleotide sequence ID" value="NZ_JACHWP010000014.1"/>
</dbReference>
<keyword evidence="2" id="KW-1133">Transmembrane helix</keyword>
<dbReference type="Pfam" id="PF02517">
    <property type="entry name" value="Rce1-like"/>
    <property type="match status" value="1"/>
</dbReference>
<feature type="transmembrane region" description="Helical" evidence="2">
    <location>
        <begin position="306"/>
        <end position="326"/>
    </location>
</feature>
<feature type="region of interest" description="Disordered" evidence="1">
    <location>
        <begin position="334"/>
        <end position="356"/>
    </location>
</feature>
<dbReference type="PANTHER" id="PTHR35797">
    <property type="entry name" value="PROTEASE-RELATED"/>
    <property type="match status" value="1"/>
</dbReference>
<evidence type="ECO:0000256" key="1">
    <source>
        <dbReference type="SAM" id="MobiDB-lite"/>
    </source>
</evidence>
<feature type="transmembrane region" description="Helical" evidence="2">
    <location>
        <begin position="77"/>
        <end position="101"/>
    </location>
</feature>
<keyword evidence="2" id="KW-0812">Transmembrane</keyword>
<dbReference type="GO" id="GO:0004175">
    <property type="term" value="F:endopeptidase activity"/>
    <property type="evidence" value="ECO:0007669"/>
    <property type="project" value="UniProtKB-ARBA"/>
</dbReference>
<keyword evidence="2" id="KW-0472">Membrane</keyword>
<keyword evidence="4" id="KW-0645">Protease</keyword>
<comment type="caution">
    <text evidence="4">The sequence shown here is derived from an EMBL/GenBank/DDBJ whole genome shotgun (WGS) entry which is preliminary data.</text>
</comment>
<keyword evidence="5" id="KW-1185">Reference proteome</keyword>
<accession>A0A839R366</accession>
<dbReference type="GO" id="GO:0006508">
    <property type="term" value="P:proteolysis"/>
    <property type="evidence" value="ECO:0007669"/>
    <property type="project" value="UniProtKB-KW"/>
</dbReference>
<feature type="compositionally biased region" description="Pro residues" evidence="1">
    <location>
        <begin position="340"/>
        <end position="356"/>
    </location>
</feature>
<organism evidence="4 5">
    <name type="scientific">Helcobacillus massiliensis</name>
    <dbReference type="NCBI Taxonomy" id="521392"/>
    <lineage>
        <taxon>Bacteria</taxon>
        <taxon>Bacillati</taxon>
        <taxon>Actinomycetota</taxon>
        <taxon>Actinomycetes</taxon>
        <taxon>Micrococcales</taxon>
        <taxon>Dermabacteraceae</taxon>
        <taxon>Helcobacillus</taxon>
    </lineage>
</organism>
<sequence>MPEEPVGPDPADRPAPVGRPDAAPTGAAATGIHGPIPDRTTVAWGPVAVFIAIAYGLGWLVMLPLHLGENGLNTVGAWLPVILPVLLMFTPAIAALIVTFTMKRPGKNRLRDLGIWPLQPWKRTVGVTLAAFVGMWLLLLALPFLTAAVGLVKLDLQDYSMAARMIPPGTPMDPALLAWLQILAAPLNALIVILIPALGEEIGWRGWLLPRLRPLGVWPALILSGAIWGVWHAPITLLGHNYGLYDLRGVGLMTIFCILMGSLLGFLRLRTGSVWPAVFAHASLNASAGALILLGDAEHPPNMILAGPAGVPMWAALAVILAVLAATGQFRKEGQLAGRPPAPTPPGPPASPSPTV</sequence>
<feature type="transmembrane region" description="Helical" evidence="2">
    <location>
        <begin position="129"/>
        <end position="154"/>
    </location>
</feature>
<dbReference type="GO" id="GO:0080120">
    <property type="term" value="P:CAAX-box protein maturation"/>
    <property type="evidence" value="ECO:0007669"/>
    <property type="project" value="UniProtKB-ARBA"/>
</dbReference>
<gene>
    <name evidence="4" type="ORF">FHX50_002159</name>
</gene>
<evidence type="ECO:0000259" key="3">
    <source>
        <dbReference type="Pfam" id="PF02517"/>
    </source>
</evidence>
<dbReference type="InterPro" id="IPR042150">
    <property type="entry name" value="MmRce1-like"/>
</dbReference>
<feature type="transmembrane region" description="Helical" evidence="2">
    <location>
        <begin position="215"/>
        <end position="235"/>
    </location>
</feature>
<feature type="compositionally biased region" description="Low complexity" evidence="1">
    <location>
        <begin position="22"/>
        <end position="33"/>
    </location>
</feature>
<dbReference type="PANTHER" id="PTHR35797:SF1">
    <property type="entry name" value="PROTEASE"/>
    <property type="match status" value="1"/>
</dbReference>
<dbReference type="Proteomes" id="UP000568050">
    <property type="component" value="Unassembled WGS sequence"/>
</dbReference>
<reference evidence="4 5" key="1">
    <citation type="submission" date="2020-08" db="EMBL/GenBank/DDBJ databases">
        <title>Sequencing the genomes of 1000 actinobacteria strains.</title>
        <authorList>
            <person name="Klenk H.-P."/>
        </authorList>
    </citation>
    <scope>NUCLEOTIDE SEQUENCE [LARGE SCALE GENOMIC DNA]</scope>
    <source>
        <strain evidence="4 5">DSM 23040</strain>
    </source>
</reference>
<feature type="domain" description="CAAX prenyl protease 2/Lysostaphin resistance protein A-like" evidence="3">
    <location>
        <begin position="186"/>
        <end position="286"/>
    </location>
</feature>
<feature type="transmembrane region" description="Helical" evidence="2">
    <location>
        <begin position="174"/>
        <end position="195"/>
    </location>
</feature>
<evidence type="ECO:0000313" key="5">
    <source>
        <dbReference type="Proteomes" id="UP000568050"/>
    </source>
</evidence>
<feature type="region of interest" description="Disordered" evidence="1">
    <location>
        <begin position="1"/>
        <end position="33"/>
    </location>
</feature>
<dbReference type="InterPro" id="IPR003675">
    <property type="entry name" value="Rce1/LyrA-like_dom"/>
</dbReference>
<proteinExistence type="predicted"/>
<evidence type="ECO:0000256" key="2">
    <source>
        <dbReference type="SAM" id="Phobius"/>
    </source>
</evidence>
<feature type="transmembrane region" description="Helical" evidence="2">
    <location>
        <begin position="274"/>
        <end position="294"/>
    </location>
</feature>
<protein>
    <submittedName>
        <fullName evidence="4">Membrane protease YdiL (CAAX protease family)</fullName>
    </submittedName>
</protein>
<feature type="transmembrane region" description="Helical" evidence="2">
    <location>
        <begin position="247"/>
        <end position="267"/>
    </location>
</feature>
<name>A0A839R366_9MICO</name>
<dbReference type="EMBL" id="JACHWP010000014">
    <property type="protein sequence ID" value="MBB3023856.1"/>
    <property type="molecule type" value="Genomic_DNA"/>
</dbReference>
<evidence type="ECO:0000313" key="4">
    <source>
        <dbReference type="EMBL" id="MBB3023856.1"/>
    </source>
</evidence>